<dbReference type="Proteomes" id="UP000494363">
    <property type="component" value="Unassembled WGS sequence"/>
</dbReference>
<proteinExistence type="predicted"/>
<dbReference type="Pfam" id="PF13591">
    <property type="entry name" value="MerR_2"/>
    <property type="match status" value="1"/>
</dbReference>
<gene>
    <name evidence="1" type="primary">cbpM_2</name>
    <name evidence="1" type="ORF">LMG29542_07287</name>
</gene>
<organism evidence="1 2">
    <name type="scientific">Paraburkholderia humisilvae</name>
    <dbReference type="NCBI Taxonomy" id="627669"/>
    <lineage>
        <taxon>Bacteria</taxon>
        <taxon>Pseudomonadati</taxon>
        <taxon>Pseudomonadota</taxon>
        <taxon>Betaproteobacteria</taxon>
        <taxon>Burkholderiales</taxon>
        <taxon>Burkholderiaceae</taxon>
        <taxon>Paraburkholderia</taxon>
    </lineage>
</organism>
<dbReference type="RefSeq" id="WP_175232598.1">
    <property type="nucleotide sequence ID" value="NZ_CADIKH010000077.1"/>
</dbReference>
<name>A0A6J5F5A0_9BURK</name>
<keyword evidence="2" id="KW-1185">Reference proteome</keyword>
<dbReference type="AlphaFoldDB" id="A0A6J5F5A0"/>
<reference evidence="1 2" key="1">
    <citation type="submission" date="2020-04" db="EMBL/GenBank/DDBJ databases">
        <authorList>
            <person name="De Canck E."/>
        </authorList>
    </citation>
    <scope>NUCLEOTIDE SEQUENCE [LARGE SCALE GENOMIC DNA]</scope>
    <source>
        <strain evidence="1 2">LMG 29542</strain>
    </source>
</reference>
<dbReference type="Gene3D" id="1.10.1660.10">
    <property type="match status" value="1"/>
</dbReference>
<protein>
    <submittedName>
        <fullName evidence="1">Chaperone modulatory protein CbpM</fullName>
    </submittedName>
</protein>
<evidence type="ECO:0000313" key="1">
    <source>
        <dbReference type="EMBL" id="CAB3773533.1"/>
    </source>
</evidence>
<dbReference type="EMBL" id="CADIKH010000077">
    <property type="protein sequence ID" value="CAB3773533.1"/>
    <property type="molecule type" value="Genomic_DNA"/>
</dbReference>
<accession>A0A6J5F5A0</accession>
<evidence type="ECO:0000313" key="2">
    <source>
        <dbReference type="Proteomes" id="UP000494363"/>
    </source>
</evidence>
<sequence length="104" mass="11901">MNESRTTWLKCLIVEEQVEFTLLELCRVSGASELQIFDWIEQGAIEPKRVSEDDGPHFDGISLRRARKARHLAEDLEINAAGIALALDLLDEIEALRTQHYPKR</sequence>